<evidence type="ECO:0000313" key="3">
    <source>
        <dbReference type="Proteomes" id="UP001287356"/>
    </source>
</evidence>
<organism evidence="2 3">
    <name type="scientific">Lasiosphaeria ovina</name>
    <dbReference type="NCBI Taxonomy" id="92902"/>
    <lineage>
        <taxon>Eukaryota</taxon>
        <taxon>Fungi</taxon>
        <taxon>Dikarya</taxon>
        <taxon>Ascomycota</taxon>
        <taxon>Pezizomycotina</taxon>
        <taxon>Sordariomycetes</taxon>
        <taxon>Sordariomycetidae</taxon>
        <taxon>Sordariales</taxon>
        <taxon>Lasiosphaeriaceae</taxon>
        <taxon>Lasiosphaeria</taxon>
    </lineage>
</organism>
<gene>
    <name evidence="2" type="ORF">B0T24DRAFT_523172</name>
</gene>
<feature type="compositionally biased region" description="Polar residues" evidence="1">
    <location>
        <begin position="363"/>
        <end position="380"/>
    </location>
</feature>
<feature type="compositionally biased region" description="Low complexity" evidence="1">
    <location>
        <begin position="341"/>
        <end position="353"/>
    </location>
</feature>
<evidence type="ECO:0000256" key="1">
    <source>
        <dbReference type="SAM" id="MobiDB-lite"/>
    </source>
</evidence>
<feature type="compositionally biased region" description="Polar residues" evidence="1">
    <location>
        <begin position="229"/>
        <end position="239"/>
    </location>
</feature>
<sequence length="557" mass="59615">MSFATEFHVPGAYHFDTTTRPRPALSAGIFLPPVSPSASSYNLAKSTGSLYSDVSMSTTPGNNTIKRKRVTTRESTPVEWNMNMDGSNDGKEEEKSVSAGRQIRYTLAGQLNATPLGAPNGAENGLLEDSVYSDIDYRRALGPNRDRDEIESPSVRLAGRHFDLGEPETPSSPGWSALAFHTIGDVMGKVWEFCKTGAFRGFHAGGGEGYEFSGSTVASQTGKPWGDGNSMSTSQTDPTPTDHYQESIPGQFPQPSMASYSPEHHEKATTPESAPRPAVKRRQVSANDELRKNWVMVDEPRDQKARAFGAEVSKAPLRPTASRNHRSSGSGYYMQTAASTGRRISVPSSRISSGPGGTIGTLPRNSRTSLRISHAGSPSLTAREPASYAQPRSPVTRSSSSRIPVPAAPGGLTLKTSHSFAFPASSASRPSSRQSRVNSPVPPLSPTKSLARGHHRSQSSASAASTGRRSRAPVDKLDPEDIEASPRLDAEAKHLAQKKLAVERETDARVDAFNARLLNMIRQGKEALGTTVEVLGDDDGGGGADGRVGWEDDDDDD</sequence>
<feature type="region of interest" description="Disordered" evidence="1">
    <location>
        <begin position="533"/>
        <end position="557"/>
    </location>
</feature>
<feature type="region of interest" description="Disordered" evidence="1">
    <location>
        <begin position="338"/>
        <end position="490"/>
    </location>
</feature>
<feature type="region of interest" description="Disordered" evidence="1">
    <location>
        <begin position="215"/>
        <end position="287"/>
    </location>
</feature>
<dbReference type="AlphaFoldDB" id="A0AAE0NCW9"/>
<dbReference type="Proteomes" id="UP001287356">
    <property type="component" value="Unassembled WGS sequence"/>
</dbReference>
<feature type="compositionally biased region" description="Basic and acidic residues" evidence="1">
    <location>
        <begin position="472"/>
        <end position="490"/>
    </location>
</feature>
<dbReference type="EMBL" id="JAULSN010000002">
    <property type="protein sequence ID" value="KAK3378795.1"/>
    <property type="molecule type" value="Genomic_DNA"/>
</dbReference>
<reference evidence="2" key="2">
    <citation type="submission" date="2023-06" db="EMBL/GenBank/DDBJ databases">
        <authorList>
            <consortium name="Lawrence Berkeley National Laboratory"/>
            <person name="Haridas S."/>
            <person name="Hensen N."/>
            <person name="Bonometti L."/>
            <person name="Westerberg I."/>
            <person name="Brannstrom I.O."/>
            <person name="Guillou S."/>
            <person name="Cros-Aarteil S."/>
            <person name="Calhoun S."/>
            <person name="Kuo A."/>
            <person name="Mondo S."/>
            <person name="Pangilinan J."/>
            <person name="Riley R."/>
            <person name="Labutti K."/>
            <person name="Andreopoulos B."/>
            <person name="Lipzen A."/>
            <person name="Chen C."/>
            <person name="Yanf M."/>
            <person name="Daum C."/>
            <person name="Ng V."/>
            <person name="Clum A."/>
            <person name="Steindorff A."/>
            <person name="Ohm R."/>
            <person name="Martin F."/>
            <person name="Silar P."/>
            <person name="Natvig D."/>
            <person name="Lalanne C."/>
            <person name="Gautier V."/>
            <person name="Ament-Velasquez S.L."/>
            <person name="Kruys A."/>
            <person name="Hutchinson M.I."/>
            <person name="Powell A.J."/>
            <person name="Barry K."/>
            <person name="Miller A.N."/>
            <person name="Grigoriev I.V."/>
            <person name="Debuchy R."/>
            <person name="Gladieux P."/>
            <person name="Thoren M.H."/>
            <person name="Johannesson H."/>
        </authorList>
    </citation>
    <scope>NUCLEOTIDE SEQUENCE</scope>
    <source>
        <strain evidence="2">CBS 958.72</strain>
    </source>
</reference>
<proteinExistence type="predicted"/>
<reference evidence="2" key="1">
    <citation type="journal article" date="2023" name="Mol. Phylogenet. Evol.">
        <title>Genome-scale phylogeny and comparative genomics of the fungal order Sordariales.</title>
        <authorList>
            <person name="Hensen N."/>
            <person name="Bonometti L."/>
            <person name="Westerberg I."/>
            <person name="Brannstrom I.O."/>
            <person name="Guillou S."/>
            <person name="Cros-Aarteil S."/>
            <person name="Calhoun S."/>
            <person name="Haridas S."/>
            <person name="Kuo A."/>
            <person name="Mondo S."/>
            <person name="Pangilinan J."/>
            <person name="Riley R."/>
            <person name="LaButti K."/>
            <person name="Andreopoulos B."/>
            <person name="Lipzen A."/>
            <person name="Chen C."/>
            <person name="Yan M."/>
            <person name="Daum C."/>
            <person name="Ng V."/>
            <person name="Clum A."/>
            <person name="Steindorff A."/>
            <person name="Ohm R.A."/>
            <person name="Martin F."/>
            <person name="Silar P."/>
            <person name="Natvig D.O."/>
            <person name="Lalanne C."/>
            <person name="Gautier V."/>
            <person name="Ament-Velasquez S.L."/>
            <person name="Kruys A."/>
            <person name="Hutchinson M.I."/>
            <person name="Powell A.J."/>
            <person name="Barry K."/>
            <person name="Miller A.N."/>
            <person name="Grigoriev I.V."/>
            <person name="Debuchy R."/>
            <person name="Gladieux P."/>
            <person name="Hiltunen Thoren M."/>
            <person name="Johannesson H."/>
        </authorList>
    </citation>
    <scope>NUCLEOTIDE SEQUENCE</scope>
    <source>
        <strain evidence="2">CBS 958.72</strain>
    </source>
</reference>
<feature type="compositionally biased region" description="Low complexity" evidence="1">
    <location>
        <begin position="458"/>
        <end position="467"/>
    </location>
</feature>
<feature type="compositionally biased region" description="Low complexity" evidence="1">
    <location>
        <begin position="391"/>
        <end position="405"/>
    </location>
</feature>
<comment type="caution">
    <text evidence="2">The sequence shown here is derived from an EMBL/GenBank/DDBJ whole genome shotgun (WGS) entry which is preliminary data.</text>
</comment>
<accession>A0AAE0NCW9</accession>
<keyword evidence="3" id="KW-1185">Reference proteome</keyword>
<protein>
    <submittedName>
        <fullName evidence="2">Uncharacterized protein</fullName>
    </submittedName>
</protein>
<feature type="compositionally biased region" description="Low complexity" evidence="1">
    <location>
        <begin position="417"/>
        <end position="436"/>
    </location>
</feature>
<evidence type="ECO:0000313" key="2">
    <source>
        <dbReference type="EMBL" id="KAK3378795.1"/>
    </source>
</evidence>
<name>A0AAE0NCW9_9PEZI</name>